<organism evidence="18 19">
    <name type="scientific">Candidatus Nealsonbacteria bacterium CG08_land_8_20_14_0_20_38_20</name>
    <dbReference type="NCBI Taxonomy" id="1974705"/>
    <lineage>
        <taxon>Bacteria</taxon>
        <taxon>Candidatus Nealsoniibacteriota</taxon>
    </lineage>
</organism>
<dbReference type="GO" id="GO:0051301">
    <property type="term" value="P:cell division"/>
    <property type="evidence" value="ECO:0007669"/>
    <property type="project" value="UniProtKB-KW"/>
</dbReference>
<feature type="transmembrane region" description="Helical" evidence="16">
    <location>
        <begin position="49"/>
        <end position="72"/>
    </location>
</feature>
<evidence type="ECO:0000256" key="16">
    <source>
        <dbReference type="SAM" id="Phobius"/>
    </source>
</evidence>
<comment type="similarity">
    <text evidence="2">Belongs to the FtsK/SpoIIIE/SftA family.</text>
</comment>
<dbReference type="Pfam" id="PF01580">
    <property type="entry name" value="FtsK_SpoIIIE"/>
    <property type="match status" value="1"/>
</dbReference>
<feature type="domain" description="FtsK" evidence="17">
    <location>
        <begin position="401"/>
        <end position="589"/>
    </location>
</feature>
<evidence type="ECO:0000256" key="11">
    <source>
        <dbReference type="ARBA" id="ARBA00023136"/>
    </source>
</evidence>
<dbReference type="AlphaFoldDB" id="A0A2H0YLA1"/>
<name>A0A2H0YLA1_9BACT</name>
<dbReference type="PANTHER" id="PTHR22683">
    <property type="entry name" value="SPORULATION PROTEIN RELATED"/>
    <property type="match status" value="1"/>
</dbReference>
<evidence type="ECO:0000256" key="13">
    <source>
        <dbReference type="ARBA" id="ARBA00025923"/>
    </source>
</evidence>
<keyword evidence="8 14" id="KW-0067">ATP-binding</keyword>
<dbReference type="GO" id="GO:0007059">
    <property type="term" value="P:chromosome segregation"/>
    <property type="evidence" value="ECO:0007669"/>
    <property type="project" value="UniProtKB-KW"/>
</dbReference>
<accession>A0A2H0YLA1</accession>
<evidence type="ECO:0000256" key="6">
    <source>
        <dbReference type="ARBA" id="ARBA00022741"/>
    </source>
</evidence>
<dbReference type="InterPro" id="IPR041027">
    <property type="entry name" value="FtsK_alpha"/>
</dbReference>
<gene>
    <name evidence="18" type="ORF">COT33_02875</name>
</gene>
<evidence type="ECO:0000256" key="3">
    <source>
        <dbReference type="ARBA" id="ARBA00022475"/>
    </source>
</evidence>
<dbReference type="SUPFAM" id="SSF46785">
    <property type="entry name" value="Winged helix' DNA-binding domain"/>
    <property type="match status" value="1"/>
</dbReference>
<dbReference type="InterPro" id="IPR018541">
    <property type="entry name" value="Ftsk_gamma"/>
</dbReference>
<dbReference type="Gene3D" id="3.30.980.40">
    <property type="match status" value="1"/>
</dbReference>
<keyword evidence="3" id="KW-1003">Cell membrane</keyword>
<dbReference type="InterPro" id="IPR025199">
    <property type="entry name" value="FtsK_4TM"/>
</dbReference>
<dbReference type="Proteomes" id="UP000230088">
    <property type="component" value="Unassembled WGS sequence"/>
</dbReference>
<dbReference type="SMART" id="SM00382">
    <property type="entry name" value="AAA"/>
    <property type="match status" value="1"/>
</dbReference>
<evidence type="ECO:0000256" key="12">
    <source>
        <dbReference type="ARBA" id="ARBA00023306"/>
    </source>
</evidence>
<dbReference type="GO" id="GO:0005886">
    <property type="term" value="C:plasma membrane"/>
    <property type="evidence" value="ECO:0007669"/>
    <property type="project" value="UniProtKB-SubCell"/>
</dbReference>
<feature type="transmembrane region" description="Helical" evidence="16">
    <location>
        <begin position="84"/>
        <end position="104"/>
    </location>
</feature>
<evidence type="ECO:0000256" key="1">
    <source>
        <dbReference type="ARBA" id="ARBA00004651"/>
    </source>
</evidence>
<dbReference type="SUPFAM" id="SSF52540">
    <property type="entry name" value="P-loop containing nucleoside triphosphate hydrolases"/>
    <property type="match status" value="1"/>
</dbReference>
<feature type="transmembrane region" description="Helical" evidence="16">
    <location>
        <begin position="116"/>
        <end position="134"/>
    </location>
</feature>
<keyword evidence="4 18" id="KW-0132">Cell division</keyword>
<comment type="subcellular location">
    <subcellularLocation>
        <location evidence="1">Cell membrane</location>
        <topology evidence="1">Multi-pass membrane protein</topology>
    </subcellularLocation>
</comment>
<keyword evidence="5 16" id="KW-0812">Transmembrane</keyword>
<dbReference type="PANTHER" id="PTHR22683:SF41">
    <property type="entry name" value="DNA TRANSLOCASE FTSK"/>
    <property type="match status" value="1"/>
</dbReference>
<keyword evidence="6 14" id="KW-0547">Nucleotide-binding</keyword>
<dbReference type="InterPro" id="IPR003593">
    <property type="entry name" value="AAA+_ATPase"/>
</dbReference>
<keyword evidence="10" id="KW-0238">DNA-binding</keyword>
<keyword evidence="11 16" id="KW-0472">Membrane</keyword>
<evidence type="ECO:0000259" key="17">
    <source>
        <dbReference type="PROSITE" id="PS50901"/>
    </source>
</evidence>
<evidence type="ECO:0000256" key="10">
    <source>
        <dbReference type="ARBA" id="ARBA00023125"/>
    </source>
</evidence>
<dbReference type="GO" id="GO:0003677">
    <property type="term" value="F:DNA binding"/>
    <property type="evidence" value="ECO:0007669"/>
    <property type="project" value="UniProtKB-KW"/>
</dbReference>
<dbReference type="GO" id="GO:0005524">
    <property type="term" value="F:ATP binding"/>
    <property type="evidence" value="ECO:0007669"/>
    <property type="project" value="UniProtKB-UniRule"/>
</dbReference>
<evidence type="ECO:0000256" key="2">
    <source>
        <dbReference type="ARBA" id="ARBA00006474"/>
    </source>
</evidence>
<evidence type="ECO:0000256" key="15">
    <source>
        <dbReference type="SAM" id="MobiDB-lite"/>
    </source>
</evidence>
<dbReference type="Gene3D" id="3.40.50.300">
    <property type="entry name" value="P-loop containing nucleotide triphosphate hydrolases"/>
    <property type="match status" value="1"/>
</dbReference>
<dbReference type="InterPro" id="IPR036388">
    <property type="entry name" value="WH-like_DNA-bd_sf"/>
</dbReference>
<evidence type="ECO:0000256" key="8">
    <source>
        <dbReference type="ARBA" id="ARBA00022840"/>
    </source>
</evidence>
<keyword evidence="9 16" id="KW-1133">Transmembrane helix</keyword>
<comment type="subunit">
    <text evidence="13">Homohexamer. Forms a ring that surrounds DNA.</text>
</comment>
<dbReference type="PROSITE" id="PS50901">
    <property type="entry name" value="FTSK"/>
    <property type="match status" value="1"/>
</dbReference>
<feature type="compositionally biased region" description="Basic residues" evidence="15">
    <location>
        <begin position="1"/>
        <end position="23"/>
    </location>
</feature>
<evidence type="ECO:0000256" key="9">
    <source>
        <dbReference type="ARBA" id="ARBA00022989"/>
    </source>
</evidence>
<dbReference type="CDD" id="cd01127">
    <property type="entry name" value="TrwB_TraG_TraD_VirD4"/>
    <property type="match status" value="1"/>
</dbReference>
<proteinExistence type="inferred from homology"/>
<evidence type="ECO:0000256" key="7">
    <source>
        <dbReference type="ARBA" id="ARBA00022829"/>
    </source>
</evidence>
<dbReference type="InterPro" id="IPR050206">
    <property type="entry name" value="FtsK/SpoIIIE/SftA"/>
</dbReference>
<sequence length="771" mass="84345">MFHSPKNKKRGRPKGAKNKRRGRPPKEQSFFPEDHEELLARVSPRMRRAVFLVLFFIAGALGILSIFGGAGILGRYYKLVLVNIFGWAYFCVPFFILALAYFILRSERYHLRKWNYFGAFLLVLNLVALFQLVLARETSFAEMKGVAGGGYLGFAATFFLQKFLGFWGSLVLVIGFFVLGFLLTFNISLKKAAESAKDGLTDLGAKLKSRDSIEIKDLDGEKNLAANAALAQAIKREKKRDRPWINLPVDLNLKNQEKKTAEVADASWSLPPSTLLKEARGKPVSGNIRLRSQIIQKTLSDFGISVEMAEVHIGPTVTQYTLKPATGVKLRQITTLQNDLSLALAAHPIRIEAPIPGKSLVGIEVPNQEVALVRLKDILMSSQFYGLTSALKIALGKDVAGNPVAVDLERMPHLLIGGATGSGKSVCLNTVILSLLYQCSPRELKFILVDPKRVEMTSYNNLPHLLTPVVTDPKKTVNALKWAVKEMDRRFQVLSEAGKRNIAGFNAACIPEDRLPYIVVVIDELADLMAVAANEVEAAIVRLAQMARATGIHLVVATQRPSVDVITGLIKANITSRIAFNVASQIDSRTIIDGAGADKLLGNGDMLFISSTEGKPKRIQGALVSDSEIEAIVKFLGKQEAPEFNAEVTEKQGRLSTNGLVLTGDEAEIDDELFGEAKELVIQSGKASASLLQRRLKVGYARAARLLDYLEEQGIVGPADGAKPRDILTKSGVEIISPNGGSEAPASSGLAEEDLERIRTFEDQERNNGNY</sequence>
<dbReference type="Pfam" id="PF17854">
    <property type="entry name" value="FtsK_alpha"/>
    <property type="match status" value="1"/>
</dbReference>
<reference evidence="19" key="1">
    <citation type="submission" date="2017-09" db="EMBL/GenBank/DDBJ databases">
        <title>Depth-based differentiation of microbial function through sediment-hosted aquifers and enrichment of novel symbionts in the deep terrestrial subsurface.</title>
        <authorList>
            <person name="Probst A.J."/>
            <person name="Ladd B."/>
            <person name="Jarett J.K."/>
            <person name="Geller-Mcgrath D.E."/>
            <person name="Sieber C.M.K."/>
            <person name="Emerson J.B."/>
            <person name="Anantharaman K."/>
            <person name="Thomas B.C."/>
            <person name="Malmstrom R."/>
            <person name="Stieglmeier M."/>
            <person name="Klingl A."/>
            <person name="Woyke T."/>
            <person name="Ryan C.M."/>
            <person name="Banfield J.F."/>
        </authorList>
    </citation>
    <scope>NUCLEOTIDE SEQUENCE [LARGE SCALE GENOMIC DNA]</scope>
</reference>
<feature type="region of interest" description="Disordered" evidence="15">
    <location>
        <begin position="735"/>
        <end position="771"/>
    </location>
</feature>
<evidence type="ECO:0000256" key="14">
    <source>
        <dbReference type="PROSITE-ProRule" id="PRU00289"/>
    </source>
</evidence>
<dbReference type="InterPro" id="IPR036390">
    <property type="entry name" value="WH_DNA-bd_sf"/>
</dbReference>
<dbReference type="EMBL" id="PEYD01000054">
    <property type="protein sequence ID" value="PIS39268.1"/>
    <property type="molecule type" value="Genomic_DNA"/>
</dbReference>
<evidence type="ECO:0000256" key="4">
    <source>
        <dbReference type="ARBA" id="ARBA00022618"/>
    </source>
</evidence>
<protein>
    <submittedName>
        <fullName evidence="18">Cell division protein FtsK</fullName>
    </submittedName>
</protein>
<dbReference type="SMART" id="SM00843">
    <property type="entry name" value="Ftsk_gamma"/>
    <property type="match status" value="1"/>
</dbReference>
<keyword evidence="7" id="KW-0159">Chromosome partition</keyword>
<feature type="region of interest" description="Disordered" evidence="15">
    <location>
        <begin position="1"/>
        <end position="29"/>
    </location>
</feature>
<evidence type="ECO:0000256" key="5">
    <source>
        <dbReference type="ARBA" id="ARBA00022692"/>
    </source>
</evidence>
<keyword evidence="12" id="KW-0131">Cell cycle</keyword>
<feature type="binding site" evidence="14">
    <location>
        <begin position="418"/>
        <end position="425"/>
    </location>
    <ligand>
        <name>ATP</name>
        <dbReference type="ChEBI" id="CHEBI:30616"/>
    </ligand>
</feature>
<dbReference type="Pfam" id="PF09397">
    <property type="entry name" value="FtsK_gamma"/>
    <property type="match status" value="1"/>
</dbReference>
<evidence type="ECO:0000313" key="19">
    <source>
        <dbReference type="Proteomes" id="UP000230088"/>
    </source>
</evidence>
<feature type="transmembrane region" description="Helical" evidence="16">
    <location>
        <begin position="164"/>
        <end position="185"/>
    </location>
</feature>
<dbReference type="Pfam" id="PF13491">
    <property type="entry name" value="FtsK_4TM"/>
    <property type="match status" value="1"/>
</dbReference>
<dbReference type="Gene3D" id="1.10.10.10">
    <property type="entry name" value="Winged helix-like DNA-binding domain superfamily/Winged helix DNA-binding domain"/>
    <property type="match status" value="1"/>
</dbReference>
<dbReference type="InterPro" id="IPR027417">
    <property type="entry name" value="P-loop_NTPase"/>
</dbReference>
<comment type="caution">
    <text evidence="18">The sequence shown here is derived from an EMBL/GenBank/DDBJ whole genome shotgun (WGS) entry which is preliminary data.</text>
</comment>
<feature type="compositionally biased region" description="Basic and acidic residues" evidence="15">
    <location>
        <begin position="756"/>
        <end position="771"/>
    </location>
</feature>
<evidence type="ECO:0000313" key="18">
    <source>
        <dbReference type="EMBL" id="PIS39268.1"/>
    </source>
</evidence>
<dbReference type="InterPro" id="IPR002543">
    <property type="entry name" value="FtsK_dom"/>
</dbReference>